<reference evidence="4 5" key="1">
    <citation type="submission" date="2019-02" db="EMBL/GenBank/DDBJ databases">
        <title>Deep-cultivation of Planctomycetes and their phenomic and genomic characterization uncovers novel biology.</title>
        <authorList>
            <person name="Wiegand S."/>
            <person name="Jogler M."/>
            <person name="Boedeker C."/>
            <person name="Pinto D."/>
            <person name="Vollmers J."/>
            <person name="Rivas-Marin E."/>
            <person name="Kohn T."/>
            <person name="Peeters S.H."/>
            <person name="Heuer A."/>
            <person name="Rast P."/>
            <person name="Oberbeckmann S."/>
            <person name="Bunk B."/>
            <person name="Jeske O."/>
            <person name="Meyerdierks A."/>
            <person name="Storesund J.E."/>
            <person name="Kallscheuer N."/>
            <person name="Luecker S."/>
            <person name="Lage O.M."/>
            <person name="Pohl T."/>
            <person name="Merkel B.J."/>
            <person name="Hornburger P."/>
            <person name="Mueller R.-W."/>
            <person name="Bruemmer F."/>
            <person name="Labrenz M."/>
            <person name="Spormann A.M."/>
            <person name="Op Den Camp H."/>
            <person name="Overmann J."/>
            <person name="Amann R."/>
            <person name="Jetten M.S.M."/>
            <person name="Mascher T."/>
            <person name="Medema M.H."/>
            <person name="Devos D.P."/>
            <person name="Kaster A.-K."/>
            <person name="Ovreas L."/>
            <person name="Rohde M."/>
            <person name="Galperin M.Y."/>
            <person name="Jogler C."/>
        </authorList>
    </citation>
    <scope>NUCLEOTIDE SEQUENCE [LARGE SCALE GENOMIC DNA]</scope>
    <source>
        <strain evidence="4 5">Pla52o</strain>
    </source>
</reference>
<feature type="domain" description="HTH tetR-type" evidence="3">
    <location>
        <begin position="13"/>
        <end position="73"/>
    </location>
</feature>
<dbReference type="Proteomes" id="UP000316304">
    <property type="component" value="Unassembled WGS sequence"/>
</dbReference>
<protein>
    <submittedName>
        <fullName evidence="4">HTH-type transcriptional repressor KstR2</fullName>
    </submittedName>
</protein>
<organism evidence="4 5">
    <name type="scientific">Novipirellula galeiformis</name>
    <dbReference type="NCBI Taxonomy" id="2528004"/>
    <lineage>
        <taxon>Bacteria</taxon>
        <taxon>Pseudomonadati</taxon>
        <taxon>Planctomycetota</taxon>
        <taxon>Planctomycetia</taxon>
        <taxon>Pirellulales</taxon>
        <taxon>Pirellulaceae</taxon>
        <taxon>Novipirellula</taxon>
    </lineage>
</organism>
<dbReference type="EMBL" id="SJPT01000005">
    <property type="protein sequence ID" value="TWU22101.1"/>
    <property type="molecule type" value="Genomic_DNA"/>
</dbReference>
<dbReference type="Gene3D" id="1.10.357.10">
    <property type="entry name" value="Tetracycline Repressor, domain 2"/>
    <property type="match status" value="1"/>
</dbReference>
<dbReference type="InterPro" id="IPR001647">
    <property type="entry name" value="HTH_TetR"/>
</dbReference>
<evidence type="ECO:0000259" key="3">
    <source>
        <dbReference type="PROSITE" id="PS50977"/>
    </source>
</evidence>
<dbReference type="OrthoDB" id="9812993at2"/>
<evidence type="ECO:0000256" key="2">
    <source>
        <dbReference type="PROSITE-ProRule" id="PRU00335"/>
    </source>
</evidence>
<keyword evidence="5" id="KW-1185">Reference proteome</keyword>
<evidence type="ECO:0000313" key="4">
    <source>
        <dbReference type="EMBL" id="TWU22101.1"/>
    </source>
</evidence>
<dbReference type="InterPro" id="IPR050109">
    <property type="entry name" value="HTH-type_TetR-like_transc_reg"/>
</dbReference>
<evidence type="ECO:0000313" key="5">
    <source>
        <dbReference type="Proteomes" id="UP000316304"/>
    </source>
</evidence>
<comment type="caution">
    <text evidence="4">The sequence shown here is derived from an EMBL/GenBank/DDBJ whole genome shotgun (WGS) entry which is preliminary data.</text>
</comment>
<proteinExistence type="predicted"/>
<dbReference type="Pfam" id="PF17929">
    <property type="entry name" value="TetR_C_34"/>
    <property type="match status" value="1"/>
</dbReference>
<keyword evidence="1 2" id="KW-0238">DNA-binding</keyword>
<dbReference type="PANTHER" id="PTHR30055">
    <property type="entry name" value="HTH-TYPE TRANSCRIPTIONAL REGULATOR RUTR"/>
    <property type="match status" value="1"/>
</dbReference>
<dbReference type="PANTHER" id="PTHR30055:SF178">
    <property type="entry name" value="POSSIBLE TRANSCRIPTIONAL REGULATORY PROTEIN"/>
    <property type="match status" value="1"/>
</dbReference>
<dbReference type="InterPro" id="IPR009057">
    <property type="entry name" value="Homeodomain-like_sf"/>
</dbReference>
<dbReference type="Pfam" id="PF00440">
    <property type="entry name" value="TetR_N"/>
    <property type="match status" value="1"/>
</dbReference>
<dbReference type="GO" id="GO:0003700">
    <property type="term" value="F:DNA-binding transcription factor activity"/>
    <property type="evidence" value="ECO:0007669"/>
    <property type="project" value="TreeGrafter"/>
</dbReference>
<dbReference type="AlphaFoldDB" id="A0A5C6CFA5"/>
<dbReference type="SUPFAM" id="SSF46689">
    <property type="entry name" value="Homeodomain-like"/>
    <property type="match status" value="1"/>
</dbReference>
<accession>A0A5C6CFA5</accession>
<dbReference type="InterPro" id="IPR041483">
    <property type="entry name" value="TetR_C_34"/>
</dbReference>
<dbReference type="PROSITE" id="PS50977">
    <property type="entry name" value="HTH_TETR_2"/>
    <property type="match status" value="1"/>
</dbReference>
<dbReference type="GO" id="GO:0000976">
    <property type="term" value="F:transcription cis-regulatory region binding"/>
    <property type="evidence" value="ECO:0007669"/>
    <property type="project" value="TreeGrafter"/>
</dbReference>
<dbReference type="PRINTS" id="PR00455">
    <property type="entry name" value="HTHTETR"/>
</dbReference>
<feature type="DNA-binding region" description="H-T-H motif" evidence="2">
    <location>
        <begin position="36"/>
        <end position="55"/>
    </location>
</feature>
<dbReference type="RefSeq" id="WP_146595340.1">
    <property type="nucleotide sequence ID" value="NZ_SJPT01000005.1"/>
</dbReference>
<gene>
    <name evidence="4" type="primary">kstR2_2</name>
    <name evidence="4" type="ORF">Pla52o_31490</name>
</gene>
<name>A0A5C6CFA5_9BACT</name>
<sequence>MNWQRARQPAQKAERMTAILDAAASLFDEKELAEITMRDVAVQAGVGKASLYHYVKTKEEVFLSLYGYELESWLNELEKRLHRLRRPTPERVAAVLVNELLLRPRLCRLKVVLALVLERNLSDEAITEFKESLLEPTHRFVSLIHHSLPELSITAAKDFLFQYHALVAGLWPIAHPSDQLAAILEDAKYSEFRVDFGPLLQRTLASLLQQTSPGAENASR</sequence>
<evidence type="ECO:0000256" key="1">
    <source>
        <dbReference type="ARBA" id="ARBA00023125"/>
    </source>
</evidence>